<accession>A0ABW1KDI1</accession>
<feature type="non-terminal residue" evidence="2">
    <location>
        <position position="90"/>
    </location>
</feature>
<keyword evidence="3" id="KW-1185">Reference proteome</keyword>
<evidence type="ECO:0000313" key="3">
    <source>
        <dbReference type="Proteomes" id="UP001596203"/>
    </source>
</evidence>
<sequence>MVVRLLYLGIIRLFNGLGLLIRGDRALLIEVLVLRHEVPVLRRRVRGRPRLSWPGRTRDGDTAESKANYSDSANGSGRARSGGSWLVDVR</sequence>
<feature type="compositionally biased region" description="Low complexity" evidence="1">
    <location>
        <begin position="72"/>
        <end position="84"/>
    </location>
</feature>
<proteinExistence type="predicted"/>
<name>A0ABW1KDI1_9ACTN</name>
<evidence type="ECO:0000313" key="2">
    <source>
        <dbReference type="EMBL" id="MFC6019840.1"/>
    </source>
</evidence>
<gene>
    <name evidence="2" type="ORF">ACFP2T_27005</name>
</gene>
<organism evidence="2 3">
    <name type="scientific">Plantactinospora solaniradicis</name>
    <dbReference type="NCBI Taxonomy" id="1723736"/>
    <lineage>
        <taxon>Bacteria</taxon>
        <taxon>Bacillati</taxon>
        <taxon>Actinomycetota</taxon>
        <taxon>Actinomycetes</taxon>
        <taxon>Micromonosporales</taxon>
        <taxon>Micromonosporaceae</taxon>
        <taxon>Plantactinospora</taxon>
    </lineage>
</organism>
<dbReference type="Proteomes" id="UP001596203">
    <property type="component" value="Unassembled WGS sequence"/>
</dbReference>
<protein>
    <recommendedName>
        <fullName evidence="4">Secreted protein</fullName>
    </recommendedName>
</protein>
<evidence type="ECO:0008006" key="4">
    <source>
        <dbReference type="Google" id="ProtNLM"/>
    </source>
</evidence>
<comment type="caution">
    <text evidence="2">The sequence shown here is derived from an EMBL/GenBank/DDBJ whole genome shotgun (WGS) entry which is preliminary data.</text>
</comment>
<dbReference type="EMBL" id="JBHSPR010000021">
    <property type="protein sequence ID" value="MFC6019840.1"/>
    <property type="molecule type" value="Genomic_DNA"/>
</dbReference>
<reference evidence="3" key="1">
    <citation type="journal article" date="2019" name="Int. J. Syst. Evol. Microbiol.">
        <title>The Global Catalogue of Microorganisms (GCM) 10K type strain sequencing project: providing services to taxonomists for standard genome sequencing and annotation.</title>
        <authorList>
            <consortium name="The Broad Institute Genomics Platform"/>
            <consortium name="The Broad Institute Genome Sequencing Center for Infectious Disease"/>
            <person name="Wu L."/>
            <person name="Ma J."/>
        </authorList>
    </citation>
    <scope>NUCLEOTIDE SEQUENCE [LARGE SCALE GENOMIC DNA]</scope>
    <source>
        <strain evidence="3">ZS-35-S2</strain>
    </source>
</reference>
<feature type="region of interest" description="Disordered" evidence="1">
    <location>
        <begin position="51"/>
        <end position="90"/>
    </location>
</feature>
<evidence type="ECO:0000256" key="1">
    <source>
        <dbReference type="SAM" id="MobiDB-lite"/>
    </source>
</evidence>